<reference evidence="1" key="1">
    <citation type="journal article" date="2021" name="PeerJ">
        <title>Extensive microbial diversity within the chicken gut microbiome revealed by metagenomics and culture.</title>
        <authorList>
            <person name="Gilroy R."/>
            <person name="Ravi A."/>
            <person name="Getino M."/>
            <person name="Pursley I."/>
            <person name="Horton D.L."/>
            <person name="Alikhan N.F."/>
            <person name="Baker D."/>
            <person name="Gharbi K."/>
            <person name="Hall N."/>
            <person name="Watson M."/>
            <person name="Adriaenssens E.M."/>
            <person name="Foster-Nyarko E."/>
            <person name="Jarju S."/>
            <person name="Secka A."/>
            <person name="Antonio M."/>
            <person name="Oren A."/>
            <person name="Chaudhuri R.R."/>
            <person name="La Ragione R."/>
            <person name="Hildebrand F."/>
            <person name="Pallen M.J."/>
        </authorList>
    </citation>
    <scope>NUCLEOTIDE SEQUENCE</scope>
    <source>
        <strain evidence="1">CHK135-1449</strain>
    </source>
</reference>
<reference evidence="1" key="2">
    <citation type="submission" date="2021-09" db="EMBL/GenBank/DDBJ databases">
        <authorList>
            <person name="Gilroy R."/>
        </authorList>
    </citation>
    <scope>NUCLEOTIDE SEQUENCE</scope>
    <source>
        <strain evidence="1">CHK135-1449</strain>
    </source>
</reference>
<name>A0A9D2UR65_ACILW</name>
<evidence type="ECO:0000313" key="1">
    <source>
        <dbReference type="EMBL" id="HJF27204.1"/>
    </source>
</evidence>
<proteinExistence type="predicted"/>
<dbReference type="AlphaFoldDB" id="A0A9D2UR65"/>
<organism evidence="1 2">
    <name type="scientific">Acinetobacter lwoffii</name>
    <dbReference type="NCBI Taxonomy" id="28090"/>
    <lineage>
        <taxon>Bacteria</taxon>
        <taxon>Pseudomonadati</taxon>
        <taxon>Pseudomonadota</taxon>
        <taxon>Gammaproteobacteria</taxon>
        <taxon>Moraxellales</taxon>
        <taxon>Moraxellaceae</taxon>
        <taxon>Acinetobacter</taxon>
    </lineage>
</organism>
<evidence type="ECO:0000313" key="2">
    <source>
        <dbReference type="Proteomes" id="UP000787156"/>
    </source>
</evidence>
<comment type="caution">
    <text evidence="1">The sequence shown here is derived from an EMBL/GenBank/DDBJ whole genome shotgun (WGS) entry which is preliminary data.</text>
</comment>
<sequence length="148" mass="17177">MWVLCGNSTDGSSPSVFQVHFLSAIRVNLINVNESLQCVLKENKNLLYQLDGLNNKKKDDYRNWKSRIKNNCENKIRYSMGEGTALEKEQCLRDEYIIRIKNISVNFHKNNNIEKNDDGFPVTSLPYNSEDHLKCILENNKIVVVRLN</sequence>
<gene>
    <name evidence="1" type="ORF">K8V79_02955</name>
</gene>
<accession>A0A9D2UR65</accession>
<protein>
    <submittedName>
        <fullName evidence="1">Uncharacterized protein</fullName>
    </submittedName>
</protein>
<dbReference type="Proteomes" id="UP000787156">
    <property type="component" value="Unassembled WGS sequence"/>
</dbReference>
<dbReference type="EMBL" id="DYWX01000034">
    <property type="protein sequence ID" value="HJF27204.1"/>
    <property type="molecule type" value="Genomic_DNA"/>
</dbReference>